<dbReference type="Pfam" id="PF15428">
    <property type="entry name" value="Imm26"/>
    <property type="match status" value="1"/>
</dbReference>
<evidence type="ECO:0000313" key="1">
    <source>
        <dbReference type="EMBL" id="MFC6999347.1"/>
    </source>
</evidence>
<dbReference type="InterPro" id="IPR029278">
    <property type="entry name" value="Imm26"/>
</dbReference>
<protein>
    <submittedName>
        <fullName evidence="1">Imm26 family immunity protein</fullName>
    </submittedName>
</protein>
<gene>
    <name evidence="1" type="ORF">ACFQHR_17050</name>
</gene>
<dbReference type="EMBL" id="JBHSYQ010000015">
    <property type="protein sequence ID" value="MFC6999347.1"/>
    <property type="molecule type" value="Genomic_DNA"/>
</dbReference>
<dbReference type="RefSeq" id="WP_161486684.1">
    <property type="nucleotide sequence ID" value="NZ_JBHSYQ010000015.1"/>
</dbReference>
<accession>A0ABW2DNE9</accession>
<sequence length="154" mass="17549">MAKQKEIPGGIIQIGLGSGQSVYGRILNHGDVAIYDFLAEDELTVFEELLKFPIIFKGVVNDSGVKRGRWQIVEVVPLEESLKNSKYFIEEIGNPDLFKIIENGHVKYGCRKEECYGLYVGGAWAPERVEEVVRDHFSGRENPYIKMYYAPFRS</sequence>
<organism evidence="1 2">
    <name type="scientific">Rufibacter roseus</name>
    <dbReference type="NCBI Taxonomy" id="1567108"/>
    <lineage>
        <taxon>Bacteria</taxon>
        <taxon>Pseudomonadati</taxon>
        <taxon>Bacteroidota</taxon>
        <taxon>Cytophagia</taxon>
        <taxon>Cytophagales</taxon>
        <taxon>Hymenobacteraceae</taxon>
        <taxon>Rufibacter</taxon>
    </lineage>
</organism>
<proteinExistence type="predicted"/>
<name>A0ABW2DNE9_9BACT</name>
<reference evidence="2" key="1">
    <citation type="journal article" date="2019" name="Int. J. Syst. Evol. Microbiol.">
        <title>The Global Catalogue of Microorganisms (GCM) 10K type strain sequencing project: providing services to taxonomists for standard genome sequencing and annotation.</title>
        <authorList>
            <consortium name="The Broad Institute Genomics Platform"/>
            <consortium name="The Broad Institute Genome Sequencing Center for Infectious Disease"/>
            <person name="Wu L."/>
            <person name="Ma J."/>
        </authorList>
    </citation>
    <scope>NUCLEOTIDE SEQUENCE [LARGE SCALE GENOMIC DNA]</scope>
    <source>
        <strain evidence="2">CGMCC 4.7393</strain>
    </source>
</reference>
<keyword evidence="2" id="KW-1185">Reference proteome</keyword>
<comment type="caution">
    <text evidence="1">The sequence shown here is derived from an EMBL/GenBank/DDBJ whole genome shotgun (WGS) entry which is preliminary data.</text>
</comment>
<evidence type="ECO:0000313" key="2">
    <source>
        <dbReference type="Proteomes" id="UP001596405"/>
    </source>
</evidence>
<dbReference type="Proteomes" id="UP001596405">
    <property type="component" value="Unassembled WGS sequence"/>
</dbReference>